<reference evidence="2" key="1">
    <citation type="submission" date="2022-06" db="EMBL/GenBank/DDBJ databases">
        <title>Uncovering the hologenomic basis of an extraordinary plant invasion.</title>
        <authorList>
            <person name="Bieker V.C."/>
            <person name="Martin M.D."/>
            <person name="Gilbert T."/>
            <person name="Hodgins K."/>
            <person name="Battlay P."/>
            <person name="Petersen B."/>
            <person name="Wilson J."/>
        </authorList>
    </citation>
    <scope>NUCLEOTIDE SEQUENCE</scope>
    <source>
        <strain evidence="2">AA19_3_7</strain>
        <tissue evidence="2">Leaf</tissue>
    </source>
</reference>
<organism evidence="2 3">
    <name type="scientific">Ambrosia artemisiifolia</name>
    <name type="common">Common ragweed</name>
    <dbReference type="NCBI Taxonomy" id="4212"/>
    <lineage>
        <taxon>Eukaryota</taxon>
        <taxon>Viridiplantae</taxon>
        <taxon>Streptophyta</taxon>
        <taxon>Embryophyta</taxon>
        <taxon>Tracheophyta</taxon>
        <taxon>Spermatophyta</taxon>
        <taxon>Magnoliopsida</taxon>
        <taxon>eudicotyledons</taxon>
        <taxon>Gunneridae</taxon>
        <taxon>Pentapetalae</taxon>
        <taxon>asterids</taxon>
        <taxon>campanulids</taxon>
        <taxon>Asterales</taxon>
        <taxon>Asteraceae</taxon>
        <taxon>Asteroideae</taxon>
        <taxon>Heliantheae alliance</taxon>
        <taxon>Heliantheae</taxon>
        <taxon>Ambrosia</taxon>
    </lineage>
</organism>
<dbReference type="EMBL" id="JAMZMK010005321">
    <property type="protein sequence ID" value="KAI7753697.1"/>
    <property type="molecule type" value="Genomic_DNA"/>
</dbReference>
<dbReference type="Pfam" id="PF00646">
    <property type="entry name" value="F-box"/>
    <property type="match status" value="1"/>
</dbReference>
<dbReference type="InterPro" id="IPR001810">
    <property type="entry name" value="F-box_dom"/>
</dbReference>
<dbReference type="AlphaFoldDB" id="A0AAD5D632"/>
<dbReference type="InterPro" id="IPR044809">
    <property type="entry name" value="AUF1-like"/>
</dbReference>
<accession>A0AAD5D632</accession>
<sequence>THNSTHPMDKLPEPLLLEILSRLNDSSSVARCRLVSPTFNSLSTHLRSINLNCSLTRYIKSRSNPTNCSEPITPFKTIFLNIISSLRVVESVCIGTEKVMREVSYDDVEGEDEADDMYLTDGGFVGKWLPLVCKELKVLSVSDFWVQSCWRRSDLLPLVSQYCHKLIELEVKNAWLSVDNLNPMPMLTNDEDLTEFNKCFANLQVLNLIGVGGFKQPKIHLLNLKTCHWAVSNAPSSLALVTPNLITLKLECIRPVSLYIDAPKLSDFHLAFDHADAFSVKSFPVTQTVESLTVDSRNWTRGVEKYSEFTLEKVFAVFPNTSSLCIKSSAWLELESSYNLLGRDWDGRKGFKKLCVYLLLVDPSLSFSSVACVLDQCIGLVEVSLLIHRDVVSTVLKSFVSKCTARWSKLKWRWGVWKEGMEDSSIPDGAF</sequence>
<evidence type="ECO:0000259" key="1">
    <source>
        <dbReference type="Pfam" id="PF00646"/>
    </source>
</evidence>
<feature type="non-terminal residue" evidence="2">
    <location>
        <position position="431"/>
    </location>
</feature>
<dbReference type="InterPro" id="IPR036047">
    <property type="entry name" value="F-box-like_dom_sf"/>
</dbReference>
<dbReference type="SUPFAM" id="SSF81383">
    <property type="entry name" value="F-box domain"/>
    <property type="match status" value="1"/>
</dbReference>
<dbReference type="Proteomes" id="UP001206925">
    <property type="component" value="Unassembled WGS sequence"/>
</dbReference>
<name>A0AAD5D632_AMBAR</name>
<proteinExistence type="predicted"/>
<dbReference type="PANTHER" id="PTHR31215">
    <property type="entry name" value="OS05G0510400 PROTEIN-RELATED"/>
    <property type="match status" value="1"/>
</dbReference>
<protein>
    <recommendedName>
        <fullName evidence="1">F-box domain-containing protein</fullName>
    </recommendedName>
</protein>
<keyword evidence="3" id="KW-1185">Reference proteome</keyword>
<feature type="domain" description="F-box" evidence="1">
    <location>
        <begin position="9"/>
        <end position="47"/>
    </location>
</feature>
<evidence type="ECO:0000313" key="3">
    <source>
        <dbReference type="Proteomes" id="UP001206925"/>
    </source>
</evidence>
<evidence type="ECO:0000313" key="2">
    <source>
        <dbReference type="EMBL" id="KAI7753697.1"/>
    </source>
</evidence>
<comment type="caution">
    <text evidence="2">The sequence shown here is derived from an EMBL/GenBank/DDBJ whole genome shotgun (WGS) entry which is preliminary data.</text>
</comment>
<gene>
    <name evidence="2" type="ORF">M8C21_003103</name>
</gene>